<reference evidence="1 2" key="1">
    <citation type="submission" date="2019-04" db="EMBL/GenBank/DDBJ databases">
        <title>Alteromonas portus sp. nov., an alginate lyase-excreting marine bacterium.</title>
        <authorList>
            <person name="Huang H."/>
            <person name="Mo K."/>
            <person name="Bao S."/>
        </authorList>
    </citation>
    <scope>NUCLEOTIDE SEQUENCE [LARGE SCALE GENOMIC DNA]</scope>
    <source>
        <strain evidence="1 2">HB161718</strain>
    </source>
</reference>
<proteinExistence type="predicted"/>
<dbReference type="RefSeq" id="WP_136781633.1">
    <property type="nucleotide sequence ID" value="NZ_SWCO01000003.1"/>
</dbReference>
<gene>
    <name evidence="1" type="ORF">E5672_07505</name>
</gene>
<dbReference type="Proteomes" id="UP000305471">
    <property type="component" value="Unassembled WGS sequence"/>
</dbReference>
<dbReference type="EMBL" id="SWCO01000003">
    <property type="protein sequence ID" value="TKB03926.1"/>
    <property type="molecule type" value="Genomic_DNA"/>
</dbReference>
<dbReference type="AlphaFoldDB" id="A0A4U0ZHE8"/>
<evidence type="ECO:0000313" key="1">
    <source>
        <dbReference type="EMBL" id="TKB03926.1"/>
    </source>
</evidence>
<keyword evidence="2" id="KW-1185">Reference proteome</keyword>
<name>A0A4U0ZHE8_9ALTE</name>
<accession>A0A4U0ZHE8</accession>
<protein>
    <submittedName>
        <fullName evidence="1">Uncharacterized protein</fullName>
    </submittedName>
</protein>
<organism evidence="1 2">
    <name type="scientific">Alteromonas portus</name>
    <dbReference type="NCBI Taxonomy" id="2565549"/>
    <lineage>
        <taxon>Bacteria</taxon>
        <taxon>Pseudomonadati</taxon>
        <taxon>Pseudomonadota</taxon>
        <taxon>Gammaproteobacteria</taxon>
        <taxon>Alteromonadales</taxon>
        <taxon>Alteromonadaceae</taxon>
        <taxon>Alteromonas/Salinimonas group</taxon>
        <taxon>Alteromonas</taxon>
    </lineage>
</organism>
<evidence type="ECO:0000313" key="2">
    <source>
        <dbReference type="Proteomes" id="UP000305471"/>
    </source>
</evidence>
<dbReference type="OrthoDB" id="5493802at2"/>
<comment type="caution">
    <text evidence="1">The sequence shown here is derived from an EMBL/GenBank/DDBJ whole genome shotgun (WGS) entry which is preliminary data.</text>
</comment>
<sequence length="164" mass="17853">MFTDTDLLNCFKPNCTYSRDALAEAIGAVELPPLSAALGRLSGQGFIIKDLAEKTWTLTAKGKAATYFEPIGGTVASLNDKVKDISAARTAKDQKQEDPVHTSIKSLEALFIAIRRKPQDLSIKRETLNALARFMDPTISSKLVEIADDLLQLEAITKLGEGMQ</sequence>